<protein>
    <submittedName>
        <fullName evidence="3">ROK family protein</fullName>
    </submittedName>
</protein>
<reference evidence="3" key="1">
    <citation type="submission" date="2021-11" db="EMBL/GenBank/DDBJ databases">
        <title>Halomonas sp., isolated from a coastal aquaculture zone in Dongshan Bay.</title>
        <authorList>
            <person name="Lin W."/>
        </authorList>
    </citation>
    <scope>NUCLEOTIDE SEQUENCE</scope>
    <source>
        <strain evidence="3">Yzlin-01</strain>
    </source>
</reference>
<keyword evidence="2" id="KW-0119">Carbohydrate metabolism</keyword>
<sequence>MKHNIGIDVGGTKIEGIILFNDVIVYKKRIKTQANLGYNKVLSNISKMYFMLIEYIEASDHTLGIGTPGSLMKDTGALKNCNVSVMNNKKIKMDIESTLNREVVIENDANCFVLAEAIHSEQWKTTTIFGAVLGTGCGAGIVVNGKLIEGRNQLSGEWGHMSIHQNGLKCYCGRNGCAERYISGRGVEDIYESMTGKRISMEMIIEGYRQGKEYEKQVVEDFLDDVSFSLANIISIIDPHLIIVGGGLSSIDIVLQQLPERVSLMINRPQNMFNIQTALLGDSAGSIGAAIRGATTEIEE</sequence>
<gene>
    <name evidence="3" type="ORF">LLY24_04020</name>
</gene>
<name>A0ABT2EA81_9GAMM</name>
<proteinExistence type="inferred from homology"/>
<dbReference type="Pfam" id="PF00480">
    <property type="entry name" value="ROK"/>
    <property type="match status" value="1"/>
</dbReference>
<comment type="similarity">
    <text evidence="1">Belongs to the ROK (NagC/XylR) family.</text>
</comment>
<dbReference type="InterPro" id="IPR000600">
    <property type="entry name" value="ROK"/>
</dbReference>
<keyword evidence="4" id="KW-1185">Reference proteome</keyword>
<dbReference type="Gene3D" id="3.30.420.40">
    <property type="match status" value="2"/>
</dbReference>
<dbReference type="Proteomes" id="UP001165542">
    <property type="component" value="Unassembled WGS sequence"/>
</dbReference>
<dbReference type="RefSeq" id="WP_259034996.1">
    <property type="nucleotide sequence ID" value="NZ_JAJISC010000002.1"/>
</dbReference>
<evidence type="ECO:0000313" key="3">
    <source>
        <dbReference type="EMBL" id="MCS2608485.1"/>
    </source>
</evidence>
<evidence type="ECO:0000256" key="1">
    <source>
        <dbReference type="ARBA" id="ARBA00006479"/>
    </source>
</evidence>
<comment type="caution">
    <text evidence="3">The sequence shown here is derived from an EMBL/GenBank/DDBJ whole genome shotgun (WGS) entry which is preliminary data.</text>
</comment>
<dbReference type="InterPro" id="IPR049874">
    <property type="entry name" value="ROK_cs"/>
</dbReference>
<dbReference type="EMBL" id="JAJISC010000002">
    <property type="protein sequence ID" value="MCS2608485.1"/>
    <property type="molecule type" value="Genomic_DNA"/>
</dbReference>
<dbReference type="PANTHER" id="PTHR18964">
    <property type="entry name" value="ROK (REPRESSOR, ORF, KINASE) FAMILY"/>
    <property type="match status" value="1"/>
</dbReference>
<evidence type="ECO:0000256" key="2">
    <source>
        <dbReference type="ARBA" id="ARBA00023277"/>
    </source>
</evidence>
<organism evidence="3 4">
    <name type="scientific">Halomonas dongshanensis</name>
    <dbReference type="NCBI Taxonomy" id="2890835"/>
    <lineage>
        <taxon>Bacteria</taxon>
        <taxon>Pseudomonadati</taxon>
        <taxon>Pseudomonadota</taxon>
        <taxon>Gammaproteobacteria</taxon>
        <taxon>Oceanospirillales</taxon>
        <taxon>Halomonadaceae</taxon>
        <taxon>Halomonas</taxon>
    </lineage>
</organism>
<dbReference type="SUPFAM" id="SSF53067">
    <property type="entry name" value="Actin-like ATPase domain"/>
    <property type="match status" value="1"/>
</dbReference>
<dbReference type="PROSITE" id="PS01125">
    <property type="entry name" value="ROK"/>
    <property type="match status" value="1"/>
</dbReference>
<dbReference type="InterPro" id="IPR043129">
    <property type="entry name" value="ATPase_NBD"/>
</dbReference>
<accession>A0ABT2EA81</accession>
<evidence type="ECO:0000313" key="4">
    <source>
        <dbReference type="Proteomes" id="UP001165542"/>
    </source>
</evidence>
<dbReference type="PANTHER" id="PTHR18964:SF149">
    <property type="entry name" value="BIFUNCTIONAL UDP-N-ACETYLGLUCOSAMINE 2-EPIMERASE_N-ACETYLMANNOSAMINE KINASE"/>
    <property type="match status" value="1"/>
</dbReference>